<accession>Q5VQC0</accession>
<feature type="compositionally biased region" description="Basic and acidic residues" evidence="1">
    <location>
        <begin position="22"/>
        <end position="45"/>
    </location>
</feature>
<evidence type="ECO:0000313" key="2">
    <source>
        <dbReference type="EMBL" id="BAD68355.1"/>
    </source>
</evidence>
<evidence type="ECO:0000313" key="3">
    <source>
        <dbReference type="Proteomes" id="UP000000763"/>
    </source>
</evidence>
<reference evidence="3" key="1">
    <citation type="journal article" date="2005" name="Nature">
        <title>The map-based sequence of the rice genome.</title>
        <authorList>
            <consortium name="International rice genome sequencing project (IRGSP)"/>
            <person name="Matsumoto T."/>
            <person name="Wu J."/>
            <person name="Kanamori H."/>
            <person name="Katayose Y."/>
            <person name="Fujisawa M."/>
            <person name="Namiki N."/>
            <person name="Mizuno H."/>
            <person name="Yamamoto K."/>
            <person name="Antonio B.A."/>
            <person name="Baba T."/>
            <person name="Sakata K."/>
            <person name="Nagamura Y."/>
            <person name="Aoki H."/>
            <person name="Arikawa K."/>
            <person name="Arita K."/>
            <person name="Bito T."/>
            <person name="Chiden Y."/>
            <person name="Fujitsuka N."/>
            <person name="Fukunaka R."/>
            <person name="Hamada M."/>
            <person name="Harada C."/>
            <person name="Hayashi A."/>
            <person name="Hijishita S."/>
            <person name="Honda M."/>
            <person name="Hosokawa S."/>
            <person name="Ichikawa Y."/>
            <person name="Idonuma A."/>
            <person name="Iijima M."/>
            <person name="Ikeda M."/>
            <person name="Ikeno M."/>
            <person name="Ito K."/>
            <person name="Ito S."/>
            <person name="Ito T."/>
            <person name="Ito Y."/>
            <person name="Ito Y."/>
            <person name="Iwabuchi A."/>
            <person name="Kamiya K."/>
            <person name="Karasawa W."/>
            <person name="Kurita K."/>
            <person name="Katagiri S."/>
            <person name="Kikuta A."/>
            <person name="Kobayashi H."/>
            <person name="Kobayashi N."/>
            <person name="Machita K."/>
            <person name="Maehara T."/>
            <person name="Masukawa M."/>
            <person name="Mizubayashi T."/>
            <person name="Mukai Y."/>
            <person name="Nagasaki H."/>
            <person name="Nagata Y."/>
            <person name="Naito S."/>
            <person name="Nakashima M."/>
            <person name="Nakama Y."/>
            <person name="Nakamichi Y."/>
            <person name="Nakamura M."/>
            <person name="Meguro A."/>
            <person name="Negishi M."/>
            <person name="Ohta I."/>
            <person name="Ohta T."/>
            <person name="Okamoto M."/>
            <person name="Ono N."/>
            <person name="Saji S."/>
            <person name="Sakaguchi M."/>
            <person name="Sakai K."/>
            <person name="Shibata M."/>
            <person name="Shimokawa T."/>
            <person name="Song J."/>
            <person name="Takazaki Y."/>
            <person name="Terasawa K."/>
            <person name="Tsugane M."/>
            <person name="Tsuji K."/>
            <person name="Ueda S."/>
            <person name="Waki K."/>
            <person name="Yamagata H."/>
            <person name="Yamamoto M."/>
            <person name="Yamamoto S."/>
            <person name="Yamane H."/>
            <person name="Yoshiki S."/>
            <person name="Yoshihara R."/>
            <person name="Yukawa K."/>
            <person name="Zhong H."/>
            <person name="Yano M."/>
            <person name="Yuan Q."/>
            <person name="Ouyang S."/>
            <person name="Liu J."/>
            <person name="Jones K.M."/>
            <person name="Gansberger K."/>
            <person name="Moffat K."/>
            <person name="Hill J."/>
            <person name="Bera J."/>
            <person name="Fadrosh D."/>
            <person name="Jin S."/>
            <person name="Johri S."/>
            <person name="Kim M."/>
            <person name="Overton L."/>
            <person name="Reardon M."/>
            <person name="Tsitrin T."/>
            <person name="Vuong H."/>
            <person name="Weaver B."/>
            <person name="Ciecko A."/>
            <person name="Tallon L."/>
            <person name="Jackson J."/>
            <person name="Pai G."/>
            <person name="Aken S.V."/>
            <person name="Utterback T."/>
            <person name="Reidmuller S."/>
            <person name="Feldblyum T."/>
            <person name="Hsiao J."/>
            <person name="Zismann V."/>
            <person name="Iobst S."/>
            <person name="de Vazeille A.R."/>
            <person name="Buell C.R."/>
            <person name="Ying K."/>
            <person name="Li Y."/>
            <person name="Lu T."/>
            <person name="Huang Y."/>
            <person name="Zhao Q."/>
            <person name="Feng Q."/>
            <person name="Zhang L."/>
            <person name="Zhu J."/>
            <person name="Weng Q."/>
            <person name="Mu J."/>
            <person name="Lu Y."/>
            <person name="Fan D."/>
            <person name="Liu Y."/>
            <person name="Guan J."/>
            <person name="Zhang Y."/>
            <person name="Yu S."/>
            <person name="Liu X."/>
            <person name="Zhang Y."/>
            <person name="Hong G."/>
            <person name="Han B."/>
            <person name="Choisne N."/>
            <person name="Demange N."/>
            <person name="Orjeda G."/>
            <person name="Samain S."/>
            <person name="Cattolico L."/>
            <person name="Pelletier E."/>
            <person name="Couloux A."/>
            <person name="Segurens B."/>
            <person name="Wincker P."/>
            <person name="D'Hont A."/>
            <person name="Scarpelli C."/>
            <person name="Weissenbach J."/>
            <person name="Salanoubat M."/>
            <person name="Quetier F."/>
            <person name="Yu Y."/>
            <person name="Kim H.R."/>
            <person name="Rambo T."/>
            <person name="Currie J."/>
            <person name="Collura K."/>
            <person name="Luo M."/>
            <person name="Yang T."/>
            <person name="Ammiraju J.S.S."/>
            <person name="Engler F."/>
            <person name="Soderlund C."/>
            <person name="Wing R.A."/>
            <person name="Palmer L.E."/>
            <person name="de la Bastide M."/>
            <person name="Spiegel L."/>
            <person name="Nascimento L."/>
            <person name="Zutavern T."/>
            <person name="O'Shaughnessy A."/>
            <person name="Dike S."/>
            <person name="Dedhia N."/>
            <person name="Preston R."/>
            <person name="Balija V."/>
            <person name="McCombie W.R."/>
            <person name="Chow T."/>
            <person name="Chen H."/>
            <person name="Chung M."/>
            <person name="Chen C."/>
            <person name="Shaw J."/>
            <person name="Wu H."/>
            <person name="Hsiao K."/>
            <person name="Chao Y."/>
            <person name="Chu M."/>
            <person name="Cheng C."/>
            <person name="Hour A."/>
            <person name="Lee P."/>
            <person name="Lin S."/>
            <person name="Lin Y."/>
            <person name="Liou J."/>
            <person name="Liu S."/>
            <person name="Hsing Y."/>
            <person name="Raghuvanshi S."/>
            <person name="Mohanty A."/>
            <person name="Bharti A.K."/>
            <person name="Gaur A."/>
            <person name="Gupta V."/>
            <person name="Kumar D."/>
            <person name="Ravi V."/>
            <person name="Vij S."/>
            <person name="Kapur A."/>
            <person name="Khurana P."/>
            <person name="Khurana P."/>
            <person name="Khurana J.P."/>
            <person name="Tyagi A.K."/>
            <person name="Gaikwad K."/>
            <person name="Singh A."/>
            <person name="Dalal V."/>
            <person name="Srivastava S."/>
            <person name="Dixit A."/>
            <person name="Pal A.K."/>
            <person name="Ghazi I.A."/>
            <person name="Yadav M."/>
            <person name="Pandit A."/>
            <person name="Bhargava A."/>
            <person name="Sureshbabu K."/>
            <person name="Batra K."/>
            <person name="Sharma T.R."/>
            <person name="Mohapatra T."/>
            <person name="Singh N.K."/>
            <person name="Messing J."/>
            <person name="Nelson A.B."/>
            <person name="Fuks G."/>
            <person name="Kavchok S."/>
            <person name="Keizer G."/>
            <person name="Linton E."/>
            <person name="Llaca V."/>
            <person name="Song R."/>
            <person name="Tanyolac B."/>
            <person name="Young S."/>
            <person name="Ho-Il K."/>
            <person name="Hahn J.H."/>
            <person name="Sangsakoo G."/>
            <person name="Vanavichit A."/>
            <person name="de Mattos Luiz.A.T."/>
            <person name="Zimmer P.D."/>
            <person name="Malone G."/>
            <person name="Dellagostin O."/>
            <person name="de Oliveira A.C."/>
            <person name="Bevan M."/>
            <person name="Bancroft I."/>
            <person name="Minx P."/>
            <person name="Cordum H."/>
            <person name="Wilson R."/>
            <person name="Cheng Z."/>
            <person name="Jin W."/>
            <person name="Jiang J."/>
            <person name="Leong S.A."/>
            <person name="Iwama H."/>
            <person name="Gojobori T."/>
            <person name="Itoh T."/>
            <person name="Niimura Y."/>
            <person name="Fujii Y."/>
            <person name="Habara T."/>
            <person name="Sakai H."/>
            <person name="Sato Y."/>
            <person name="Wilson G."/>
            <person name="Kumar K."/>
            <person name="McCouch S."/>
            <person name="Juretic N."/>
            <person name="Hoen D."/>
            <person name="Wright S."/>
            <person name="Bruskiewich R."/>
            <person name="Bureau T."/>
            <person name="Miyao A."/>
            <person name="Hirochika H."/>
            <person name="Nishikawa T."/>
            <person name="Kadowaki K."/>
            <person name="Sugiura M."/>
            <person name="Burr B."/>
            <person name="Sasaki T."/>
        </authorList>
    </citation>
    <scope>NUCLEOTIDE SEQUENCE [LARGE SCALE GENOMIC DNA]</scope>
    <source>
        <strain evidence="3">cv. Nipponbare</strain>
    </source>
</reference>
<proteinExistence type="predicted"/>
<gene>
    <name evidence="2" type="primary">P0542E10.22</name>
</gene>
<reference evidence="3" key="2">
    <citation type="journal article" date="2008" name="Nucleic Acids Res.">
        <title>The rice annotation project database (RAP-DB): 2008 update.</title>
        <authorList>
            <consortium name="The rice annotation project (RAP)"/>
        </authorList>
    </citation>
    <scope>GENOME REANNOTATION</scope>
    <source>
        <strain evidence="3">cv. Nipponbare</strain>
    </source>
</reference>
<evidence type="ECO:0000256" key="1">
    <source>
        <dbReference type="SAM" id="MobiDB-lite"/>
    </source>
</evidence>
<dbReference type="EMBL" id="AP003456">
    <property type="protein sequence ID" value="BAD68355.1"/>
    <property type="molecule type" value="Genomic_DNA"/>
</dbReference>
<organism evidence="2 3">
    <name type="scientific">Oryza sativa subsp. japonica</name>
    <name type="common">Rice</name>
    <dbReference type="NCBI Taxonomy" id="39947"/>
    <lineage>
        <taxon>Eukaryota</taxon>
        <taxon>Viridiplantae</taxon>
        <taxon>Streptophyta</taxon>
        <taxon>Embryophyta</taxon>
        <taxon>Tracheophyta</taxon>
        <taxon>Spermatophyta</taxon>
        <taxon>Magnoliopsida</taxon>
        <taxon>Liliopsida</taxon>
        <taxon>Poales</taxon>
        <taxon>Poaceae</taxon>
        <taxon>BOP clade</taxon>
        <taxon>Oryzoideae</taxon>
        <taxon>Oryzeae</taxon>
        <taxon>Oryzinae</taxon>
        <taxon>Oryza</taxon>
        <taxon>Oryza sativa</taxon>
    </lineage>
</organism>
<dbReference type="Proteomes" id="UP000000763">
    <property type="component" value="Chromosome 6"/>
</dbReference>
<sequence>MERSDGIGKRRRRGSARVSGGGRREVEDKPDRRAPPVSDSEREKSGGSADWAGWAEGKRERR</sequence>
<name>Q5VQC0_ORYSJ</name>
<dbReference type="AlphaFoldDB" id="Q5VQC0"/>
<protein>
    <submittedName>
        <fullName evidence="2">Uncharacterized protein</fullName>
    </submittedName>
</protein>
<feature type="region of interest" description="Disordered" evidence="1">
    <location>
        <begin position="1"/>
        <end position="62"/>
    </location>
</feature>